<dbReference type="Gene3D" id="3.40.1190.20">
    <property type="match status" value="1"/>
</dbReference>
<evidence type="ECO:0000259" key="3">
    <source>
        <dbReference type="Pfam" id="PF08543"/>
    </source>
</evidence>
<evidence type="ECO:0000313" key="4">
    <source>
        <dbReference type="EMBL" id="GAA6196533.1"/>
    </source>
</evidence>
<comment type="pathway">
    <text evidence="1">Cofactor biosynthesis; thiamine diphosphate biosynthesis.</text>
</comment>
<comment type="caution">
    <text evidence="4">The sequence shown here is derived from an EMBL/GenBank/DDBJ whole genome shotgun (WGS) entry which is preliminary data.</text>
</comment>
<dbReference type="RefSeq" id="WP_353399459.1">
    <property type="nucleotide sequence ID" value="NZ_BAABWU010000006.1"/>
</dbReference>
<dbReference type="GO" id="GO:0016301">
    <property type="term" value="F:kinase activity"/>
    <property type="evidence" value="ECO:0007669"/>
    <property type="project" value="UniProtKB-KW"/>
</dbReference>
<dbReference type="CDD" id="cd01169">
    <property type="entry name" value="HMPP_kinase"/>
    <property type="match status" value="1"/>
</dbReference>
<dbReference type="EMBL" id="BAABWU010000006">
    <property type="protein sequence ID" value="GAA6196533.1"/>
    <property type="molecule type" value="Genomic_DNA"/>
</dbReference>
<evidence type="ECO:0000313" key="5">
    <source>
        <dbReference type="Proteomes" id="UP001441944"/>
    </source>
</evidence>
<dbReference type="PANTHER" id="PTHR20858">
    <property type="entry name" value="PHOSPHOMETHYLPYRIMIDINE KINASE"/>
    <property type="match status" value="1"/>
</dbReference>
<sequence length="245" mass="24971">MSRILVVAGTDSSGGAGLSRDVAMAQSLGCSVAPVVTAVTVQTNSALIATQPIPPQIIADQVKAAFDPAGQIPRAIKIGMIGTPEAARSLAQALPAQVPIVLDPVLKSSSGGDLMSLEALTPLLPKVTMLTPNLEESARLAGTCHHPQEPPELAELKIRAQIILATGVAAVLIKGGHGQGTHCTDHLFTADSHQMFSTPRLPISKRGTGCSLATALACALAQGASVTAACAQAKAQMTLWLSNPG</sequence>
<feature type="domain" description="Pyridoxamine kinase/Phosphomethylpyrimidine kinase" evidence="3">
    <location>
        <begin position="11"/>
        <end position="236"/>
    </location>
</feature>
<dbReference type="InterPro" id="IPR013749">
    <property type="entry name" value="PM/HMP-P_kinase-1"/>
</dbReference>
<gene>
    <name evidence="4" type="primary">thiD</name>
    <name evidence="4" type="ORF">NBRC116598_19770</name>
</gene>
<organism evidence="4 5">
    <name type="scientific">Pseudophaeobacter arcticus</name>
    <dbReference type="NCBI Taxonomy" id="385492"/>
    <lineage>
        <taxon>Bacteria</taxon>
        <taxon>Pseudomonadati</taxon>
        <taxon>Pseudomonadota</taxon>
        <taxon>Alphaproteobacteria</taxon>
        <taxon>Rhodobacterales</taxon>
        <taxon>Paracoccaceae</taxon>
        <taxon>Pseudophaeobacter</taxon>
    </lineage>
</organism>
<dbReference type="EC" id="2.7.1.49" evidence="2"/>
<dbReference type="PANTHER" id="PTHR20858:SF17">
    <property type="entry name" value="HYDROXYMETHYLPYRIMIDINE_PHOSPHOMETHYLPYRIMIDINE KINASE THI20-RELATED"/>
    <property type="match status" value="1"/>
</dbReference>
<dbReference type="InterPro" id="IPR004399">
    <property type="entry name" value="HMP/HMP-P_kinase_dom"/>
</dbReference>
<evidence type="ECO:0000256" key="1">
    <source>
        <dbReference type="ARBA" id="ARBA00004948"/>
    </source>
</evidence>
<keyword evidence="4" id="KW-0808">Transferase</keyword>
<keyword evidence="5" id="KW-1185">Reference proteome</keyword>
<protein>
    <recommendedName>
        <fullName evidence="2">hydroxymethylpyrimidine kinase</fullName>
        <ecNumber evidence="2">2.7.1.49</ecNumber>
    </recommendedName>
</protein>
<proteinExistence type="predicted"/>
<dbReference type="Pfam" id="PF08543">
    <property type="entry name" value="Phos_pyr_kin"/>
    <property type="match status" value="1"/>
</dbReference>
<reference evidence="4 5" key="1">
    <citation type="submission" date="2024-04" db="EMBL/GenBank/DDBJ databases">
        <title>Draft genome sequence of Pseudophaeobacter arcticus NBRC 116598.</title>
        <authorList>
            <person name="Miyakawa T."/>
            <person name="Kusuya Y."/>
            <person name="Miura T."/>
        </authorList>
    </citation>
    <scope>NUCLEOTIDE SEQUENCE [LARGE SCALE GENOMIC DNA]</scope>
    <source>
        <strain evidence="4 5">SU-CL00105</strain>
    </source>
</reference>
<accession>A0ABQ0AKY8</accession>
<dbReference type="Proteomes" id="UP001441944">
    <property type="component" value="Unassembled WGS sequence"/>
</dbReference>
<keyword evidence="4" id="KW-0418">Kinase</keyword>
<evidence type="ECO:0000256" key="2">
    <source>
        <dbReference type="ARBA" id="ARBA00012135"/>
    </source>
</evidence>
<dbReference type="SUPFAM" id="SSF53613">
    <property type="entry name" value="Ribokinase-like"/>
    <property type="match status" value="1"/>
</dbReference>
<name>A0ABQ0AKY8_9RHOB</name>
<dbReference type="InterPro" id="IPR029056">
    <property type="entry name" value="Ribokinase-like"/>
</dbReference>